<organism evidence="8 9">
    <name type="scientific">Methanothrix harundinacea (strain 6Ac)</name>
    <name type="common">Methanosaeta harundinacea</name>
    <dbReference type="NCBI Taxonomy" id="1110509"/>
    <lineage>
        <taxon>Archaea</taxon>
        <taxon>Methanobacteriati</taxon>
        <taxon>Methanobacteriota</taxon>
        <taxon>Stenosarchaea group</taxon>
        <taxon>Methanomicrobia</taxon>
        <taxon>Methanotrichales</taxon>
        <taxon>Methanotrichaceae</taxon>
        <taxon>Methanothrix</taxon>
    </lineage>
</organism>
<dbReference type="PATRIC" id="fig|1110509.7.peg.1394"/>
<name>G7WND1_METH6</name>
<reference evidence="8 9" key="1">
    <citation type="journal article" date="2012" name="PLoS ONE">
        <title>The genome characteristics and predicted function of methyl-group oxidation pathway in the obligate aceticlastic methanogens, Methanosaeta spp.</title>
        <authorList>
            <person name="Zhu J."/>
            <person name="Zheng H."/>
            <person name="Ai G."/>
            <person name="Zhang G."/>
            <person name="Liu D."/>
            <person name="Liu X."/>
            <person name="Dong X."/>
        </authorList>
    </citation>
    <scope>NUCLEOTIDE SEQUENCE [LARGE SCALE GENOMIC DNA]</scope>
    <source>
        <strain evidence="8 9">6Ac</strain>
    </source>
</reference>
<evidence type="ECO:0000256" key="3">
    <source>
        <dbReference type="ARBA" id="ARBA00022692"/>
    </source>
</evidence>
<dbReference type="EMBL" id="CP003117">
    <property type="protein sequence ID" value="AET64622.1"/>
    <property type="molecule type" value="Genomic_DNA"/>
</dbReference>
<dbReference type="GO" id="GO:0016020">
    <property type="term" value="C:membrane"/>
    <property type="evidence" value="ECO:0007669"/>
    <property type="project" value="UniProtKB-SubCell"/>
</dbReference>
<evidence type="ECO:0000256" key="2">
    <source>
        <dbReference type="ARBA" id="ARBA00022448"/>
    </source>
</evidence>
<dbReference type="STRING" id="1110509.Mhar_1258"/>
<feature type="transmembrane region" description="Helical" evidence="6">
    <location>
        <begin position="88"/>
        <end position="111"/>
    </location>
</feature>
<proteinExistence type="predicted"/>
<evidence type="ECO:0000313" key="8">
    <source>
        <dbReference type="EMBL" id="AET64622.1"/>
    </source>
</evidence>
<evidence type="ECO:0000313" key="9">
    <source>
        <dbReference type="Proteomes" id="UP000005877"/>
    </source>
</evidence>
<feature type="transmembrane region" description="Helical" evidence="6">
    <location>
        <begin position="235"/>
        <end position="254"/>
    </location>
</feature>
<feature type="transmembrane region" description="Helical" evidence="6">
    <location>
        <begin position="64"/>
        <end position="82"/>
    </location>
</feature>
<evidence type="ECO:0000256" key="1">
    <source>
        <dbReference type="ARBA" id="ARBA00004141"/>
    </source>
</evidence>
<dbReference type="AlphaFoldDB" id="G7WND1"/>
<keyword evidence="2" id="KW-0813">Transport</keyword>
<feature type="transmembrane region" description="Helical" evidence="6">
    <location>
        <begin position="376"/>
        <end position="398"/>
    </location>
</feature>
<dbReference type="PANTHER" id="PTHR43568:SF1">
    <property type="entry name" value="P PROTEIN"/>
    <property type="match status" value="1"/>
</dbReference>
<dbReference type="Pfam" id="PF03600">
    <property type="entry name" value="CitMHS"/>
    <property type="match status" value="1"/>
</dbReference>
<keyword evidence="3 6" id="KW-0812">Transmembrane</keyword>
<dbReference type="CDD" id="cd01117">
    <property type="entry name" value="YbiR_permease"/>
    <property type="match status" value="1"/>
</dbReference>
<sequence>MAAGSSGRAVLWPNPWSEDGKAYIVPIRPGSDPWAAPSGRSDSSHHPMSEVEIASHFPLSPGDLSILVLAAVLAAIAVRQLLRTRVMIWQIMLAGAVAVLVAGSISPAAALGAINMDVMLFLFGMFVVGVALEESGYLASLSYRLLRRTRNVDQLVIAVLFGAGLLSALLMNDTLAIIGTPLLIHLANKYGISPRLLLLSLAFGVTIGSVASPIGNPQNLLIALGGSVPNPFVTFFRHLALPTAVNLLLAYGVLRLLCRREFGRETLNHIQDAVVDPDLARLSKLSLGVVTALIAFKIVSVSLGLPSPLGLTEIALLSALPILLASPRRLELARKVDWRTLVFFASMFVLMESVWNSGRLQAAMNGSGFEATSVPAILATSALASQLVSNVPFVALYLPLLSTLDSSVEAMMALAAGSTIAGNLTIIGAASNVIIVQNGERRGAALTFTDFMKVGAPLTALNLLVYWIFLSLL</sequence>
<evidence type="ECO:0000256" key="6">
    <source>
        <dbReference type="SAM" id="Phobius"/>
    </source>
</evidence>
<accession>G7WND1</accession>
<dbReference type="Proteomes" id="UP000005877">
    <property type="component" value="Chromosome"/>
</dbReference>
<feature type="transmembrane region" description="Helical" evidence="6">
    <location>
        <begin position="454"/>
        <end position="472"/>
    </location>
</feature>
<dbReference type="InterPro" id="IPR051475">
    <property type="entry name" value="Diverse_Ion_Transporter"/>
</dbReference>
<gene>
    <name evidence="8" type="ordered locus">Mhar_1258</name>
</gene>
<protein>
    <submittedName>
        <fullName evidence="8">Transporter, YbiR family</fullName>
    </submittedName>
</protein>
<feature type="transmembrane region" description="Helical" evidence="6">
    <location>
        <begin position="155"/>
        <end position="184"/>
    </location>
</feature>
<evidence type="ECO:0000259" key="7">
    <source>
        <dbReference type="Pfam" id="PF03600"/>
    </source>
</evidence>
<keyword evidence="9" id="KW-1185">Reference proteome</keyword>
<dbReference type="HOGENOM" id="CLU_011920_3_0_2"/>
<comment type="subcellular location">
    <subcellularLocation>
        <location evidence="1">Membrane</location>
        <topology evidence="1">Multi-pass membrane protein</topology>
    </subcellularLocation>
</comment>
<evidence type="ECO:0000256" key="4">
    <source>
        <dbReference type="ARBA" id="ARBA00022989"/>
    </source>
</evidence>
<dbReference type="PANTHER" id="PTHR43568">
    <property type="entry name" value="P PROTEIN"/>
    <property type="match status" value="1"/>
</dbReference>
<dbReference type="KEGG" id="mhi:Mhar_1258"/>
<evidence type="ECO:0000256" key="5">
    <source>
        <dbReference type="ARBA" id="ARBA00023136"/>
    </source>
</evidence>
<feature type="transmembrane region" description="Helical" evidence="6">
    <location>
        <begin position="118"/>
        <end position="143"/>
    </location>
</feature>
<feature type="transmembrane region" description="Helical" evidence="6">
    <location>
        <begin position="309"/>
        <end position="326"/>
    </location>
</feature>
<keyword evidence="4 6" id="KW-1133">Transmembrane helix</keyword>
<feature type="transmembrane region" description="Helical" evidence="6">
    <location>
        <begin position="410"/>
        <end position="434"/>
    </location>
</feature>
<dbReference type="InterPro" id="IPR004680">
    <property type="entry name" value="Cit_transptr-like_dom"/>
</dbReference>
<keyword evidence="5 6" id="KW-0472">Membrane</keyword>
<feature type="domain" description="Citrate transporter-like" evidence="7">
    <location>
        <begin position="84"/>
        <end position="404"/>
    </location>
</feature>
<dbReference type="GO" id="GO:0055085">
    <property type="term" value="P:transmembrane transport"/>
    <property type="evidence" value="ECO:0007669"/>
    <property type="project" value="InterPro"/>
</dbReference>
<feature type="transmembrane region" description="Helical" evidence="6">
    <location>
        <begin position="338"/>
        <end position="356"/>
    </location>
</feature>